<evidence type="ECO:0000256" key="1">
    <source>
        <dbReference type="SAM" id="MobiDB-lite"/>
    </source>
</evidence>
<feature type="region of interest" description="Disordered" evidence="1">
    <location>
        <begin position="49"/>
        <end position="73"/>
    </location>
</feature>
<gene>
    <name evidence="2" type="ORF">AMC81_CH01299</name>
</gene>
<organism evidence="2 3">
    <name type="scientific">Rhizobium phaseoli</name>
    <dbReference type="NCBI Taxonomy" id="396"/>
    <lineage>
        <taxon>Bacteria</taxon>
        <taxon>Pseudomonadati</taxon>
        <taxon>Pseudomonadota</taxon>
        <taxon>Alphaproteobacteria</taxon>
        <taxon>Hyphomicrobiales</taxon>
        <taxon>Rhizobiaceae</taxon>
        <taxon>Rhizobium/Agrobacterium group</taxon>
        <taxon>Rhizobium</taxon>
    </lineage>
</organism>
<dbReference type="EMBL" id="CP013568">
    <property type="protein sequence ID" value="ANL84106.1"/>
    <property type="molecule type" value="Genomic_DNA"/>
</dbReference>
<dbReference type="Proteomes" id="UP000078551">
    <property type="component" value="Chromosome"/>
</dbReference>
<evidence type="ECO:0000313" key="2">
    <source>
        <dbReference type="EMBL" id="ANL84106.1"/>
    </source>
</evidence>
<name>A0ABN4QES3_9HYPH</name>
<evidence type="ECO:0000313" key="3">
    <source>
        <dbReference type="Proteomes" id="UP000078551"/>
    </source>
</evidence>
<reference evidence="2 3" key="1">
    <citation type="submission" date="2015-11" db="EMBL/GenBank/DDBJ databases">
        <title>The limits of bacterial species coexistence and the symbiotic plasmid transference in sympatric Rhizobium populations.</title>
        <authorList>
            <person name="Perez-Carrascal O.M."/>
            <person name="VanInsberghe D."/>
            <person name="Juarez S."/>
            <person name="Polz M.F."/>
            <person name="Vinuesa P."/>
            <person name="Gonzalez V."/>
        </authorList>
    </citation>
    <scope>NUCLEOTIDE SEQUENCE [LARGE SCALE GENOMIC DNA]</scope>
    <source>
        <strain evidence="2 3">N771</strain>
    </source>
</reference>
<keyword evidence="3" id="KW-1185">Reference proteome</keyword>
<proteinExistence type="predicted"/>
<sequence length="73" mass="8360">MCCAMHLPALKPYHHKRRLPMQTPANTQTTIPQHVVDQMENEWRQIRLERENTPPDPAASTAALRDTGKAARM</sequence>
<accession>A0ABN4QES3</accession>
<protein>
    <submittedName>
        <fullName evidence="2">Uncharacterized protein</fullName>
    </submittedName>
</protein>